<dbReference type="EMBL" id="BAET01000008">
    <property type="protein sequence ID" value="GAB55217.1"/>
    <property type="molecule type" value="Genomic_DNA"/>
</dbReference>
<keyword evidence="2" id="KW-1185">Reference proteome</keyword>
<reference evidence="1 2" key="2">
    <citation type="journal article" date="2017" name="Antonie Van Leeuwenhoek">
        <title>Rhizobium rhizosphaerae sp. nov., a novel species isolated from rice rhizosphere.</title>
        <authorList>
            <person name="Zhao J.J."/>
            <person name="Zhang J."/>
            <person name="Zhang R.J."/>
            <person name="Zhang C.W."/>
            <person name="Yin H.Q."/>
            <person name="Zhang X.X."/>
        </authorList>
    </citation>
    <scope>NUCLEOTIDE SEQUENCE [LARGE SCALE GENOMIC DNA]</scope>
    <source>
        <strain evidence="1 2">ACAM 611</strain>
    </source>
</reference>
<evidence type="ECO:0000313" key="2">
    <source>
        <dbReference type="Proteomes" id="UP000053586"/>
    </source>
</evidence>
<gene>
    <name evidence="1" type="ORF">GPUN_1086</name>
</gene>
<sequence length="51" mass="5611">MDCSIESLAIVDITIENYLDTFKALALEDKAVFTLSNIYGAYIGAVFLKCC</sequence>
<accession>H5TA90</accession>
<dbReference type="AlphaFoldDB" id="H5TA90"/>
<comment type="caution">
    <text evidence="1">The sequence shown here is derived from an EMBL/GenBank/DDBJ whole genome shotgun (WGS) entry which is preliminary data.</text>
</comment>
<evidence type="ECO:0000313" key="1">
    <source>
        <dbReference type="EMBL" id="GAB55217.1"/>
    </source>
</evidence>
<protein>
    <submittedName>
        <fullName evidence="1">Uncharacterized protein</fullName>
    </submittedName>
</protein>
<dbReference type="Proteomes" id="UP000053586">
    <property type="component" value="Unassembled WGS sequence"/>
</dbReference>
<name>H5TA90_9ALTE</name>
<proteinExistence type="predicted"/>
<organism evidence="1 2">
    <name type="scientific">Glaciecola punicea ACAM 611</name>
    <dbReference type="NCBI Taxonomy" id="1121923"/>
    <lineage>
        <taxon>Bacteria</taxon>
        <taxon>Pseudomonadati</taxon>
        <taxon>Pseudomonadota</taxon>
        <taxon>Gammaproteobacteria</taxon>
        <taxon>Alteromonadales</taxon>
        <taxon>Alteromonadaceae</taxon>
        <taxon>Glaciecola</taxon>
    </lineage>
</organism>
<reference evidence="1 2" key="1">
    <citation type="journal article" date="2012" name="J. Bacteriol.">
        <title>Genome sequence of proteorhodopsin-containing sea ice bacterium Glaciecola punicea ACAM 611T.</title>
        <authorList>
            <person name="Qin Q.-L."/>
            <person name="Xie B.-B."/>
            <person name="Shu Y.-L."/>
            <person name="Rong J.-C."/>
            <person name="Zhao D.-L."/>
            <person name="Zhang X.-Y."/>
            <person name="Chen X.-L."/>
            <person name="Zhou B.-C."/>
            <person name="Zhanga Y.-Z."/>
        </authorList>
    </citation>
    <scope>NUCLEOTIDE SEQUENCE [LARGE SCALE GENOMIC DNA]</scope>
    <source>
        <strain evidence="1 2">ACAM 611</strain>
    </source>
</reference>